<keyword evidence="2" id="KW-1185">Reference proteome</keyword>
<reference evidence="1" key="1">
    <citation type="submission" date="2021-03" db="EMBL/GenBank/DDBJ databases">
        <authorList>
            <person name="Tagirdzhanova G."/>
        </authorList>
    </citation>
    <scope>NUCLEOTIDE SEQUENCE</scope>
</reference>
<accession>A0A8H3F044</accession>
<proteinExistence type="predicted"/>
<dbReference type="AlphaFoldDB" id="A0A8H3F044"/>
<organism evidence="1 2">
    <name type="scientific">Heterodermia speciosa</name>
    <dbReference type="NCBI Taxonomy" id="116794"/>
    <lineage>
        <taxon>Eukaryota</taxon>
        <taxon>Fungi</taxon>
        <taxon>Dikarya</taxon>
        <taxon>Ascomycota</taxon>
        <taxon>Pezizomycotina</taxon>
        <taxon>Lecanoromycetes</taxon>
        <taxon>OSLEUM clade</taxon>
        <taxon>Lecanoromycetidae</taxon>
        <taxon>Caliciales</taxon>
        <taxon>Physciaceae</taxon>
        <taxon>Heterodermia</taxon>
    </lineage>
</organism>
<comment type="caution">
    <text evidence="1">The sequence shown here is derived from an EMBL/GenBank/DDBJ whole genome shotgun (WGS) entry which is preliminary data.</text>
</comment>
<protein>
    <submittedName>
        <fullName evidence="1">Uncharacterized protein</fullName>
    </submittedName>
</protein>
<dbReference type="OrthoDB" id="5359343at2759"/>
<gene>
    <name evidence="1" type="ORF">HETSPECPRED_003008</name>
</gene>
<evidence type="ECO:0000313" key="1">
    <source>
        <dbReference type="EMBL" id="CAF9916781.1"/>
    </source>
</evidence>
<name>A0A8H3F044_9LECA</name>
<evidence type="ECO:0000313" key="2">
    <source>
        <dbReference type="Proteomes" id="UP000664521"/>
    </source>
</evidence>
<dbReference type="EMBL" id="CAJPDS010000018">
    <property type="protein sequence ID" value="CAF9916781.1"/>
    <property type="molecule type" value="Genomic_DNA"/>
</dbReference>
<sequence>MDWFIKKGETVEENKPKRLEYWHDPLCSTGVPSKITAPVYVHSDVHNSGAPELKTNEVVELVRVTADLRRIPTHNFPTTFGKDGLLYYDLKFEIEITYYSAYTKYELIYDGKNYGPVSAEYV</sequence>
<dbReference type="Proteomes" id="UP000664521">
    <property type="component" value="Unassembled WGS sequence"/>
</dbReference>